<sequence>MTAVQKLLRPHNINKTRDKAQQQQQQQQQQQNLEQHFIIAILDLHDEVTNQKKNKKNVDSY</sequence>
<dbReference type="HOGENOM" id="CLU_2925043_0_0_1"/>
<accession>B4H3V7</accession>
<feature type="compositionally biased region" description="Low complexity" evidence="1">
    <location>
        <begin position="21"/>
        <end position="31"/>
    </location>
</feature>
<name>B4H3V7_DROPE</name>
<protein>
    <submittedName>
        <fullName evidence="2">GL15250</fullName>
    </submittedName>
</protein>
<evidence type="ECO:0000256" key="1">
    <source>
        <dbReference type="SAM" id="MobiDB-lite"/>
    </source>
</evidence>
<keyword evidence="3" id="KW-1185">Reference proteome</keyword>
<gene>
    <name evidence="2" type="primary">Dper\GL15250</name>
    <name evidence="2" type="ORF">Dper_GL15250</name>
</gene>
<dbReference type="OMA" id="PHNINKT"/>
<reference evidence="2 3" key="1">
    <citation type="journal article" date="2007" name="Nature">
        <title>Evolution of genes and genomes on the Drosophila phylogeny.</title>
        <authorList>
            <consortium name="Drosophila 12 Genomes Consortium"/>
            <person name="Clark A.G."/>
            <person name="Eisen M.B."/>
            <person name="Smith D.R."/>
            <person name="Bergman C.M."/>
            <person name="Oliver B."/>
            <person name="Markow T.A."/>
            <person name="Kaufman T.C."/>
            <person name="Kellis M."/>
            <person name="Gelbart W."/>
            <person name="Iyer V.N."/>
            <person name="Pollard D.A."/>
            <person name="Sackton T.B."/>
            <person name="Larracuente A.M."/>
            <person name="Singh N.D."/>
            <person name="Abad J.P."/>
            <person name="Abt D.N."/>
            <person name="Adryan B."/>
            <person name="Aguade M."/>
            <person name="Akashi H."/>
            <person name="Anderson W.W."/>
            <person name="Aquadro C.F."/>
            <person name="Ardell D.H."/>
            <person name="Arguello R."/>
            <person name="Artieri C.G."/>
            <person name="Barbash D.A."/>
            <person name="Barker D."/>
            <person name="Barsanti P."/>
            <person name="Batterham P."/>
            <person name="Batzoglou S."/>
            <person name="Begun D."/>
            <person name="Bhutkar A."/>
            <person name="Blanco E."/>
            <person name="Bosak S.A."/>
            <person name="Bradley R.K."/>
            <person name="Brand A.D."/>
            <person name="Brent M.R."/>
            <person name="Brooks A.N."/>
            <person name="Brown R.H."/>
            <person name="Butlin R.K."/>
            <person name="Caggese C."/>
            <person name="Calvi B.R."/>
            <person name="Bernardo de Carvalho A."/>
            <person name="Caspi A."/>
            <person name="Castrezana S."/>
            <person name="Celniker S.E."/>
            <person name="Chang J.L."/>
            <person name="Chapple C."/>
            <person name="Chatterji S."/>
            <person name="Chinwalla A."/>
            <person name="Civetta A."/>
            <person name="Clifton S.W."/>
            <person name="Comeron J.M."/>
            <person name="Costello J.C."/>
            <person name="Coyne J.A."/>
            <person name="Daub J."/>
            <person name="David R.G."/>
            <person name="Delcher A.L."/>
            <person name="Delehaunty K."/>
            <person name="Do C.B."/>
            <person name="Ebling H."/>
            <person name="Edwards K."/>
            <person name="Eickbush T."/>
            <person name="Evans J.D."/>
            <person name="Filipski A."/>
            <person name="Findeiss S."/>
            <person name="Freyhult E."/>
            <person name="Fulton L."/>
            <person name="Fulton R."/>
            <person name="Garcia A.C."/>
            <person name="Gardiner A."/>
            <person name="Garfield D.A."/>
            <person name="Garvin B.E."/>
            <person name="Gibson G."/>
            <person name="Gilbert D."/>
            <person name="Gnerre S."/>
            <person name="Godfrey J."/>
            <person name="Good R."/>
            <person name="Gotea V."/>
            <person name="Gravely B."/>
            <person name="Greenberg A.J."/>
            <person name="Griffiths-Jones S."/>
            <person name="Gross S."/>
            <person name="Guigo R."/>
            <person name="Gustafson E.A."/>
            <person name="Haerty W."/>
            <person name="Hahn M.W."/>
            <person name="Halligan D.L."/>
            <person name="Halpern A.L."/>
            <person name="Halter G.M."/>
            <person name="Han M.V."/>
            <person name="Heger A."/>
            <person name="Hillier L."/>
            <person name="Hinrichs A.S."/>
            <person name="Holmes I."/>
            <person name="Hoskins R.A."/>
            <person name="Hubisz M.J."/>
            <person name="Hultmark D."/>
            <person name="Huntley M.A."/>
            <person name="Jaffe D.B."/>
            <person name="Jagadeeshan S."/>
            <person name="Jeck W.R."/>
            <person name="Johnson J."/>
            <person name="Jones C.D."/>
            <person name="Jordan W.C."/>
            <person name="Karpen G.H."/>
            <person name="Kataoka E."/>
            <person name="Keightley P.D."/>
            <person name="Kheradpour P."/>
            <person name="Kirkness E.F."/>
            <person name="Koerich L.B."/>
            <person name="Kristiansen K."/>
            <person name="Kudrna D."/>
            <person name="Kulathinal R.J."/>
            <person name="Kumar S."/>
            <person name="Kwok R."/>
            <person name="Lander E."/>
            <person name="Langley C.H."/>
            <person name="Lapoint R."/>
            <person name="Lazzaro B.P."/>
            <person name="Lee S.J."/>
            <person name="Levesque L."/>
            <person name="Li R."/>
            <person name="Lin C.F."/>
            <person name="Lin M.F."/>
            <person name="Lindblad-Toh K."/>
            <person name="Llopart A."/>
            <person name="Long M."/>
            <person name="Low L."/>
            <person name="Lozovsky E."/>
            <person name="Lu J."/>
            <person name="Luo M."/>
            <person name="Machado C.A."/>
            <person name="Makalowski W."/>
            <person name="Marzo M."/>
            <person name="Matsuda M."/>
            <person name="Matzkin L."/>
            <person name="McAllister B."/>
            <person name="McBride C.S."/>
            <person name="McKernan B."/>
            <person name="McKernan K."/>
            <person name="Mendez-Lago M."/>
            <person name="Minx P."/>
            <person name="Mollenhauer M.U."/>
            <person name="Montooth K."/>
            <person name="Mount S.M."/>
            <person name="Mu X."/>
            <person name="Myers E."/>
            <person name="Negre B."/>
            <person name="Newfeld S."/>
            <person name="Nielsen R."/>
            <person name="Noor M.A."/>
            <person name="O'Grady P."/>
            <person name="Pachter L."/>
            <person name="Papaceit M."/>
            <person name="Parisi M.J."/>
            <person name="Parisi M."/>
            <person name="Parts L."/>
            <person name="Pedersen J.S."/>
            <person name="Pesole G."/>
            <person name="Phillippy A.M."/>
            <person name="Ponting C.P."/>
            <person name="Pop M."/>
            <person name="Porcelli D."/>
            <person name="Powell J.R."/>
            <person name="Prohaska S."/>
            <person name="Pruitt K."/>
            <person name="Puig M."/>
            <person name="Quesneville H."/>
            <person name="Ram K.R."/>
            <person name="Rand D."/>
            <person name="Rasmussen M.D."/>
            <person name="Reed L.K."/>
            <person name="Reenan R."/>
            <person name="Reily A."/>
            <person name="Remington K.A."/>
            <person name="Rieger T.T."/>
            <person name="Ritchie M.G."/>
            <person name="Robin C."/>
            <person name="Rogers Y.H."/>
            <person name="Rohde C."/>
            <person name="Rozas J."/>
            <person name="Rubenfield M.J."/>
            <person name="Ruiz A."/>
            <person name="Russo S."/>
            <person name="Salzberg S.L."/>
            <person name="Sanchez-Gracia A."/>
            <person name="Saranga D.J."/>
            <person name="Sato H."/>
            <person name="Schaeffer S.W."/>
            <person name="Schatz M.C."/>
            <person name="Schlenke T."/>
            <person name="Schwartz R."/>
            <person name="Segarra C."/>
            <person name="Singh R.S."/>
            <person name="Sirot L."/>
            <person name="Sirota M."/>
            <person name="Sisneros N.B."/>
            <person name="Smith C.D."/>
            <person name="Smith T.F."/>
            <person name="Spieth J."/>
            <person name="Stage D.E."/>
            <person name="Stark A."/>
            <person name="Stephan W."/>
            <person name="Strausberg R.L."/>
            <person name="Strempel S."/>
            <person name="Sturgill D."/>
            <person name="Sutton G."/>
            <person name="Sutton G.G."/>
            <person name="Tao W."/>
            <person name="Teichmann S."/>
            <person name="Tobari Y.N."/>
            <person name="Tomimura Y."/>
            <person name="Tsolas J.M."/>
            <person name="Valente V.L."/>
            <person name="Venter E."/>
            <person name="Venter J.C."/>
            <person name="Vicario S."/>
            <person name="Vieira F.G."/>
            <person name="Vilella A.J."/>
            <person name="Villasante A."/>
            <person name="Walenz B."/>
            <person name="Wang J."/>
            <person name="Wasserman M."/>
            <person name="Watts T."/>
            <person name="Wilson D."/>
            <person name="Wilson R.K."/>
            <person name="Wing R.A."/>
            <person name="Wolfner M.F."/>
            <person name="Wong A."/>
            <person name="Wong G.K."/>
            <person name="Wu C.I."/>
            <person name="Wu G."/>
            <person name="Yamamoto D."/>
            <person name="Yang H.P."/>
            <person name="Yang S.P."/>
            <person name="Yorke J.A."/>
            <person name="Yoshida K."/>
            <person name="Zdobnov E."/>
            <person name="Zhang P."/>
            <person name="Zhang Y."/>
            <person name="Zimin A.V."/>
            <person name="Baldwin J."/>
            <person name="Abdouelleil A."/>
            <person name="Abdulkadir J."/>
            <person name="Abebe A."/>
            <person name="Abera B."/>
            <person name="Abreu J."/>
            <person name="Acer S.C."/>
            <person name="Aftuck L."/>
            <person name="Alexander A."/>
            <person name="An P."/>
            <person name="Anderson E."/>
            <person name="Anderson S."/>
            <person name="Arachi H."/>
            <person name="Azer M."/>
            <person name="Bachantsang P."/>
            <person name="Barry A."/>
            <person name="Bayul T."/>
            <person name="Berlin A."/>
            <person name="Bessette D."/>
            <person name="Bloom T."/>
            <person name="Blye J."/>
            <person name="Boguslavskiy L."/>
            <person name="Bonnet C."/>
            <person name="Boukhgalter B."/>
            <person name="Bourzgui I."/>
            <person name="Brown A."/>
            <person name="Cahill P."/>
            <person name="Channer S."/>
            <person name="Cheshatsang Y."/>
            <person name="Chuda L."/>
            <person name="Citroen M."/>
            <person name="Collymore A."/>
            <person name="Cooke P."/>
            <person name="Costello M."/>
            <person name="D'Aco K."/>
            <person name="Daza R."/>
            <person name="De Haan G."/>
            <person name="DeGray S."/>
            <person name="DeMaso C."/>
            <person name="Dhargay N."/>
            <person name="Dooley K."/>
            <person name="Dooley E."/>
            <person name="Doricent M."/>
            <person name="Dorje P."/>
            <person name="Dorjee K."/>
            <person name="Dupes A."/>
            <person name="Elong R."/>
            <person name="Falk J."/>
            <person name="Farina A."/>
            <person name="Faro S."/>
            <person name="Ferguson D."/>
            <person name="Fisher S."/>
            <person name="Foley C.D."/>
            <person name="Franke A."/>
            <person name="Friedrich D."/>
            <person name="Gadbois L."/>
            <person name="Gearin G."/>
            <person name="Gearin C.R."/>
            <person name="Giannoukos G."/>
            <person name="Goode T."/>
            <person name="Graham J."/>
            <person name="Grandbois E."/>
            <person name="Grewal S."/>
            <person name="Gyaltsen K."/>
            <person name="Hafez N."/>
            <person name="Hagos B."/>
            <person name="Hall J."/>
            <person name="Henson C."/>
            <person name="Hollinger A."/>
            <person name="Honan T."/>
            <person name="Huard M.D."/>
            <person name="Hughes L."/>
            <person name="Hurhula B."/>
            <person name="Husby M.E."/>
            <person name="Kamat A."/>
            <person name="Kanga B."/>
            <person name="Kashin S."/>
            <person name="Khazanovich D."/>
            <person name="Kisner P."/>
            <person name="Lance K."/>
            <person name="Lara M."/>
            <person name="Lee W."/>
            <person name="Lennon N."/>
            <person name="Letendre F."/>
            <person name="LeVine R."/>
            <person name="Lipovsky A."/>
            <person name="Liu X."/>
            <person name="Liu J."/>
            <person name="Liu S."/>
            <person name="Lokyitsang T."/>
            <person name="Lokyitsang Y."/>
            <person name="Lubonja R."/>
            <person name="Lui A."/>
            <person name="MacDonald P."/>
            <person name="Magnisalis V."/>
            <person name="Maru K."/>
            <person name="Matthews C."/>
            <person name="McCusker W."/>
            <person name="McDonough S."/>
            <person name="Mehta T."/>
            <person name="Meldrim J."/>
            <person name="Meneus L."/>
            <person name="Mihai O."/>
            <person name="Mihalev A."/>
            <person name="Mihova T."/>
            <person name="Mittelman R."/>
            <person name="Mlenga V."/>
            <person name="Montmayeur A."/>
            <person name="Mulrain L."/>
            <person name="Navidi A."/>
            <person name="Naylor J."/>
            <person name="Negash T."/>
            <person name="Nguyen T."/>
            <person name="Nguyen N."/>
            <person name="Nicol R."/>
            <person name="Norbu C."/>
            <person name="Norbu N."/>
            <person name="Novod N."/>
            <person name="O'Neill B."/>
            <person name="Osman S."/>
            <person name="Markiewicz E."/>
            <person name="Oyono O.L."/>
            <person name="Patti C."/>
            <person name="Phunkhang P."/>
            <person name="Pierre F."/>
            <person name="Priest M."/>
            <person name="Raghuraman S."/>
            <person name="Rege F."/>
            <person name="Reyes R."/>
            <person name="Rise C."/>
            <person name="Rogov P."/>
            <person name="Ross K."/>
            <person name="Ryan E."/>
            <person name="Settipalli S."/>
            <person name="Shea T."/>
            <person name="Sherpa N."/>
            <person name="Shi L."/>
            <person name="Shih D."/>
            <person name="Sparrow T."/>
            <person name="Spaulding J."/>
            <person name="Stalker J."/>
            <person name="Stange-Thomann N."/>
            <person name="Stavropoulos S."/>
            <person name="Stone C."/>
            <person name="Strader C."/>
            <person name="Tesfaye S."/>
            <person name="Thomson T."/>
            <person name="Thoulutsang Y."/>
            <person name="Thoulutsang D."/>
            <person name="Topham K."/>
            <person name="Topping I."/>
            <person name="Tsamla T."/>
            <person name="Vassiliev H."/>
            <person name="Vo A."/>
            <person name="Wangchuk T."/>
            <person name="Wangdi T."/>
            <person name="Weiand M."/>
            <person name="Wilkinson J."/>
            <person name="Wilson A."/>
            <person name="Yadav S."/>
            <person name="Young G."/>
            <person name="Yu Q."/>
            <person name="Zembek L."/>
            <person name="Zhong D."/>
            <person name="Zimmer A."/>
            <person name="Zwirko Z."/>
            <person name="Jaffe D.B."/>
            <person name="Alvarez P."/>
            <person name="Brockman W."/>
            <person name="Butler J."/>
            <person name="Chin C."/>
            <person name="Gnerre S."/>
            <person name="Grabherr M."/>
            <person name="Kleber M."/>
            <person name="Mauceli E."/>
            <person name="MacCallum I."/>
        </authorList>
    </citation>
    <scope>NUCLEOTIDE SEQUENCE [LARGE SCALE GENOMIC DNA]</scope>
    <source>
        <strain evidence="3">MSH-3 / Tucson 14011-0111.49</strain>
    </source>
</reference>
<dbReference type="Proteomes" id="UP000008744">
    <property type="component" value="Unassembled WGS sequence"/>
</dbReference>
<evidence type="ECO:0000313" key="2">
    <source>
        <dbReference type="EMBL" id="EDW31058.1"/>
    </source>
</evidence>
<feature type="region of interest" description="Disordered" evidence="1">
    <location>
        <begin position="1"/>
        <end position="31"/>
    </location>
</feature>
<dbReference type="AlphaFoldDB" id="B4H3V7"/>
<proteinExistence type="predicted"/>
<dbReference type="EMBL" id="CH479207">
    <property type="protein sequence ID" value="EDW31058.1"/>
    <property type="molecule type" value="Genomic_DNA"/>
</dbReference>
<organism evidence="3">
    <name type="scientific">Drosophila persimilis</name>
    <name type="common">Fruit fly</name>
    <dbReference type="NCBI Taxonomy" id="7234"/>
    <lineage>
        <taxon>Eukaryota</taxon>
        <taxon>Metazoa</taxon>
        <taxon>Ecdysozoa</taxon>
        <taxon>Arthropoda</taxon>
        <taxon>Hexapoda</taxon>
        <taxon>Insecta</taxon>
        <taxon>Pterygota</taxon>
        <taxon>Neoptera</taxon>
        <taxon>Endopterygota</taxon>
        <taxon>Diptera</taxon>
        <taxon>Brachycera</taxon>
        <taxon>Muscomorpha</taxon>
        <taxon>Ephydroidea</taxon>
        <taxon>Drosophilidae</taxon>
        <taxon>Drosophila</taxon>
        <taxon>Sophophora</taxon>
    </lineage>
</organism>
<evidence type="ECO:0000313" key="3">
    <source>
        <dbReference type="Proteomes" id="UP000008744"/>
    </source>
</evidence>